<evidence type="ECO:0000313" key="11">
    <source>
        <dbReference type="Proteomes" id="UP000009888"/>
    </source>
</evidence>
<dbReference type="PATRIC" id="fig|883066.3.peg.233"/>
<feature type="transmembrane region" description="Helical" evidence="7">
    <location>
        <begin position="114"/>
        <end position="133"/>
    </location>
</feature>
<dbReference type="Proteomes" id="UP000009888">
    <property type="component" value="Unassembled WGS sequence"/>
</dbReference>
<feature type="transmembrane region" description="Helical" evidence="7">
    <location>
        <begin position="182"/>
        <end position="199"/>
    </location>
</feature>
<dbReference type="PANTHER" id="PTHR43840">
    <property type="entry name" value="MITOCHONDRIAL METAL TRANSPORTER 1-RELATED"/>
    <property type="match status" value="1"/>
</dbReference>
<dbReference type="PANTHER" id="PTHR43840:SF15">
    <property type="entry name" value="MITOCHONDRIAL METAL TRANSPORTER 1-RELATED"/>
    <property type="match status" value="1"/>
</dbReference>
<keyword evidence="4 7" id="KW-0812">Transmembrane</keyword>
<keyword evidence="5 7" id="KW-1133">Transmembrane helix</keyword>
<dbReference type="InterPro" id="IPR036837">
    <property type="entry name" value="Cation_efflux_CTD_sf"/>
</dbReference>
<dbReference type="STRING" id="202789.GCA_001457435_00303"/>
<dbReference type="SUPFAM" id="SSF160240">
    <property type="entry name" value="Cation efflux protein cytoplasmic domain-like"/>
    <property type="match status" value="1"/>
</dbReference>
<sequence>MKTISTGSLVKYAWLSVAAAILTIALKAGAYFLTGSVGLLSDAAESLVNLVAAIIALAALIVAGKPADRHYPYGRSKAEYFSSAVEGSMIFVAAAVIIVSAVERLLHPQPLEQLGIGLTVVGVATVVNFLAGLTLLRAGKANRSPTLIADGKHLLTDVATSLGVIAGVALVAVTGWERLDPIVAILVAINIIVTGVRLVKDSLAGLMDATLPDDHNAAVVEILRQHTRKDVRFHGLQTRVSGRESFANFDMLVPGSWTVREGHEAAEDLIEELSAAVPGLRVLVHVEPLEDPRSYEDIPEGFVPLGGFADSVPDVVIDALARKREEPAPGE</sequence>
<feature type="domain" description="Cation efflux protein transmembrane" evidence="8">
    <location>
        <begin position="14"/>
        <end position="207"/>
    </location>
</feature>
<dbReference type="Pfam" id="PF16916">
    <property type="entry name" value="ZT_dimer"/>
    <property type="match status" value="1"/>
</dbReference>
<dbReference type="Pfam" id="PF01545">
    <property type="entry name" value="Cation_efflux"/>
    <property type="match status" value="1"/>
</dbReference>
<evidence type="ECO:0000259" key="9">
    <source>
        <dbReference type="Pfam" id="PF16916"/>
    </source>
</evidence>
<keyword evidence="3" id="KW-0813">Transport</keyword>
<protein>
    <submittedName>
        <fullName evidence="10">Cation diffusion facilitator family transporter</fullName>
    </submittedName>
</protein>
<feature type="domain" description="Cation efflux protein cytoplasmic" evidence="9">
    <location>
        <begin position="211"/>
        <end position="288"/>
    </location>
</feature>
<comment type="caution">
    <text evidence="10">The sequence shown here is derived from an EMBL/GenBank/DDBJ whole genome shotgun (WGS) entry which is preliminary data.</text>
</comment>
<feature type="transmembrane region" description="Helical" evidence="7">
    <location>
        <begin position="46"/>
        <end position="63"/>
    </location>
</feature>
<keyword evidence="6 7" id="KW-0472">Membrane</keyword>
<dbReference type="Gene3D" id="3.30.70.1350">
    <property type="entry name" value="Cation efflux protein, cytoplasmic domain"/>
    <property type="match status" value="1"/>
</dbReference>
<comment type="subcellular location">
    <subcellularLocation>
        <location evidence="1">Membrane</location>
        <topology evidence="1">Multi-pass membrane protein</topology>
    </subcellularLocation>
</comment>
<dbReference type="AlphaFoldDB" id="K9EYQ0"/>
<reference evidence="10 11" key="1">
    <citation type="submission" date="2012-09" db="EMBL/GenBank/DDBJ databases">
        <title>The Genome Sequence of Actinobaculum massiliae ACS-171-V-COL2.</title>
        <authorList>
            <consortium name="The Broad Institute Genome Sequencing Platform"/>
            <person name="Earl A."/>
            <person name="Ward D."/>
            <person name="Feldgarden M."/>
            <person name="Gevers D."/>
            <person name="Saerens B."/>
            <person name="Vaneechoutte M."/>
            <person name="Walker B."/>
            <person name="Young S.K."/>
            <person name="Zeng Q."/>
            <person name="Gargeya S."/>
            <person name="Fitzgerald M."/>
            <person name="Haas B."/>
            <person name="Abouelleil A."/>
            <person name="Alvarado L."/>
            <person name="Arachchi H.M."/>
            <person name="Berlin A."/>
            <person name="Chapman S.B."/>
            <person name="Goldberg J."/>
            <person name="Griggs A."/>
            <person name="Gujja S."/>
            <person name="Hansen M."/>
            <person name="Howarth C."/>
            <person name="Imamovic A."/>
            <person name="Larimer J."/>
            <person name="McCowen C."/>
            <person name="Montmayeur A."/>
            <person name="Murphy C."/>
            <person name="Neiman D."/>
            <person name="Pearson M."/>
            <person name="Priest M."/>
            <person name="Roberts A."/>
            <person name="Saif S."/>
            <person name="Shea T."/>
            <person name="Sisk P."/>
            <person name="Sykes S."/>
            <person name="Wortman J."/>
            <person name="Nusbaum C."/>
            <person name="Birren B."/>
        </authorList>
    </citation>
    <scope>NUCLEOTIDE SEQUENCE [LARGE SCALE GENOMIC DNA]</scope>
    <source>
        <strain evidence="11">ACS-171-V-Col2</strain>
    </source>
</reference>
<dbReference type="InterPro" id="IPR027469">
    <property type="entry name" value="Cation_efflux_TMD_sf"/>
</dbReference>
<evidence type="ECO:0000256" key="1">
    <source>
        <dbReference type="ARBA" id="ARBA00004141"/>
    </source>
</evidence>
<evidence type="ECO:0000256" key="4">
    <source>
        <dbReference type="ARBA" id="ARBA00022692"/>
    </source>
</evidence>
<dbReference type="InterPro" id="IPR050291">
    <property type="entry name" value="CDF_Transporter"/>
</dbReference>
<comment type="similarity">
    <text evidence="2">Belongs to the cation diffusion facilitator (CDF) transporter (TC 2.A.4) family.</text>
</comment>
<feature type="transmembrane region" description="Helical" evidence="7">
    <location>
        <begin position="154"/>
        <end position="176"/>
    </location>
</feature>
<dbReference type="InterPro" id="IPR058533">
    <property type="entry name" value="Cation_efflux_TM"/>
</dbReference>
<dbReference type="GO" id="GO:0015086">
    <property type="term" value="F:cadmium ion transmembrane transporter activity"/>
    <property type="evidence" value="ECO:0007669"/>
    <property type="project" value="TreeGrafter"/>
</dbReference>
<proteinExistence type="inferred from homology"/>
<dbReference type="InterPro" id="IPR002524">
    <property type="entry name" value="Cation_efflux"/>
</dbReference>
<feature type="transmembrane region" description="Helical" evidence="7">
    <location>
        <begin position="84"/>
        <end position="102"/>
    </location>
</feature>
<dbReference type="Gene3D" id="1.20.1510.10">
    <property type="entry name" value="Cation efflux protein transmembrane domain"/>
    <property type="match status" value="1"/>
</dbReference>
<evidence type="ECO:0000256" key="7">
    <source>
        <dbReference type="SAM" id="Phobius"/>
    </source>
</evidence>
<dbReference type="EMBL" id="AGWL01000001">
    <property type="protein sequence ID" value="EKU96142.1"/>
    <property type="molecule type" value="Genomic_DNA"/>
</dbReference>
<evidence type="ECO:0000313" key="10">
    <source>
        <dbReference type="EMBL" id="EKU96142.1"/>
    </source>
</evidence>
<gene>
    <name evidence="10" type="ORF">HMPREF9233_00230</name>
</gene>
<evidence type="ECO:0000256" key="6">
    <source>
        <dbReference type="ARBA" id="ARBA00023136"/>
    </source>
</evidence>
<evidence type="ECO:0000256" key="5">
    <source>
        <dbReference type="ARBA" id="ARBA00022989"/>
    </source>
</evidence>
<dbReference type="eggNOG" id="COG0053">
    <property type="taxonomic scope" value="Bacteria"/>
</dbReference>
<dbReference type="NCBIfam" id="TIGR01297">
    <property type="entry name" value="CDF"/>
    <property type="match status" value="1"/>
</dbReference>
<dbReference type="RefSeq" id="WP_007000448.1">
    <property type="nucleotide sequence ID" value="NZ_JH992955.1"/>
</dbReference>
<feature type="transmembrane region" description="Helical" evidence="7">
    <location>
        <begin position="12"/>
        <end position="34"/>
    </location>
</feature>
<accession>K9EYQ0</accession>
<organism evidence="10 11">
    <name type="scientific">Actinobaculum massiliense ACS-171-V-Col2</name>
    <dbReference type="NCBI Taxonomy" id="883066"/>
    <lineage>
        <taxon>Bacteria</taxon>
        <taxon>Bacillati</taxon>
        <taxon>Actinomycetota</taxon>
        <taxon>Actinomycetes</taxon>
        <taxon>Actinomycetales</taxon>
        <taxon>Actinomycetaceae</taxon>
        <taxon>Actinobaculum</taxon>
    </lineage>
</organism>
<dbReference type="GO" id="GO:0005886">
    <property type="term" value="C:plasma membrane"/>
    <property type="evidence" value="ECO:0007669"/>
    <property type="project" value="TreeGrafter"/>
</dbReference>
<name>K9EYQ0_9ACTO</name>
<keyword evidence="11" id="KW-1185">Reference proteome</keyword>
<evidence type="ECO:0000256" key="2">
    <source>
        <dbReference type="ARBA" id="ARBA00008114"/>
    </source>
</evidence>
<dbReference type="SUPFAM" id="SSF161111">
    <property type="entry name" value="Cation efflux protein transmembrane domain-like"/>
    <property type="match status" value="1"/>
</dbReference>
<evidence type="ECO:0000259" key="8">
    <source>
        <dbReference type="Pfam" id="PF01545"/>
    </source>
</evidence>
<dbReference type="GO" id="GO:0015093">
    <property type="term" value="F:ferrous iron transmembrane transporter activity"/>
    <property type="evidence" value="ECO:0007669"/>
    <property type="project" value="TreeGrafter"/>
</dbReference>
<dbReference type="GO" id="GO:0006882">
    <property type="term" value="P:intracellular zinc ion homeostasis"/>
    <property type="evidence" value="ECO:0007669"/>
    <property type="project" value="TreeGrafter"/>
</dbReference>
<dbReference type="InterPro" id="IPR027470">
    <property type="entry name" value="Cation_efflux_CTD"/>
</dbReference>
<dbReference type="GO" id="GO:0015341">
    <property type="term" value="F:zinc efflux antiporter activity"/>
    <property type="evidence" value="ECO:0007669"/>
    <property type="project" value="TreeGrafter"/>
</dbReference>
<evidence type="ECO:0000256" key="3">
    <source>
        <dbReference type="ARBA" id="ARBA00022448"/>
    </source>
</evidence>
<dbReference type="HOGENOM" id="CLU_013430_3_0_11"/>